<accession>A0AAV4VXA8</accession>
<sequence>EMSFTWTREGTGGDVYTLNNIPFGVLAQKML</sequence>
<reference evidence="1 2" key="1">
    <citation type="submission" date="2021-06" db="EMBL/GenBank/DDBJ databases">
        <title>Caerostris extrusa draft genome.</title>
        <authorList>
            <person name="Kono N."/>
            <person name="Arakawa K."/>
        </authorList>
    </citation>
    <scope>NUCLEOTIDE SEQUENCE [LARGE SCALE GENOMIC DNA]</scope>
</reference>
<gene>
    <name evidence="1" type="ORF">CEXT_236781</name>
</gene>
<proteinExistence type="predicted"/>
<name>A0AAV4VXA8_CAEEX</name>
<comment type="caution">
    <text evidence="1">The sequence shown here is derived from an EMBL/GenBank/DDBJ whole genome shotgun (WGS) entry which is preliminary data.</text>
</comment>
<evidence type="ECO:0000313" key="1">
    <source>
        <dbReference type="EMBL" id="GIY74653.1"/>
    </source>
</evidence>
<dbReference type="AlphaFoldDB" id="A0AAV4VXA8"/>
<feature type="non-terminal residue" evidence="1">
    <location>
        <position position="1"/>
    </location>
</feature>
<protein>
    <submittedName>
        <fullName evidence="1">Uncharacterized protein</fullName>
    </submittedName>
</protein>
<dbReference type="Proteomes" id="UP001054945">
    <property type="component" value="Unassembled WGS sequence"/>
</dbReference>
<organism evidence="1 2">
    <name type="scientific">Caerostris extrusa</name>
    <name type="common">Bark spider</name>
    <name type="synonym">Caerostris bankana</name>
    <dbReference type="NCBI Taxonomy" id="172846"/>
    <lineage>
        <taxon>Eukaryota</taxon>
        <taxon>Metazoa</taxon>
        <taxon>Ecdysozoa</taxon>
        <taxon>Arthropoda</taxon>
        <taxon>Chelicerata</taxon>
        <taxon>Arachnida</taxon>
        <taxon>Araneae</taxon>
        <taxon>Araneomorphae</taxon>
        <taxon>Entelegynae</taxon>
        <taxon>Araneoidea</taxon>
        <taxon>Araneidae</taxon>
        <taxon>Caerostris</taxon>
    </lineage>
</organism>
<keyword evidence="2" id="KW-1185">Reference proteome</keyword>
<evidence type="ECO:0000313" key="2">
    <source>
        <dbReference type="Proteomes" id="UP001054945"/>
    </source>
</evidence>
<dbReference type="EMBL" id="BPLR01015243">
    <property type="protein sequence ID" value="GIY74653.1"/>
    <property type="molecule type" value="Genomic_DNA"/>
</dbReference>